<comment type="caution">
    <text evidence="1">The sequence shown here is derived from an EMBL/GenBank/DDBJ whole genome shotgun (WGS) entry which is preliminary data.</text>
</comment>
<keyword evidence="2" id="KW-1185">Reference proteome</keyword>
<dbReference type="Proteomes" id="UP001439008">
    <property type="component" value="Unassembled WGS sequence"/>
</dbReference>
<accession>A0ABV2AGD6</accession>
<protein>
    <submittedName>
        <fullName evidence="1">Uncharacterized protein</fullName>
    </submittedName>
</protein>
<evidence type="ECO:0000313" key="1">
    <source>
        <dbReference type="EMBL" id="MES1918307.1"/>
    </source>
</evidence>
<gene>
    <name evidence="1" type="ORF">MHBO_000294</name>
</gene>
<proteinExistence type="predicted"/>
<dbReference type="EMBL" id="JBDODL010000039">
    <property type="protein sequence ID" value="MES1918307.1"/>
    <property type="molecule type" value="Genomic_DNA"/>
</dbReference>
<organism evidence="1 2">
    <name type="scientific">Bonamia ostreae</name>
    <dbReference type="NCBI Taxonomy" id="126728"/>
    <lineage>
        <taxon>Eukaryota</taxon>
        <taxon>Sar</taxon>
        <taxon>Rhizaria</taxon>
        <taxon>Endomyxa</taxon>
        <taxon>Ascetosporea</taxon>
        <taxon>Haplosporida</taxon>
        <taxon>Bonamia</taxon>
    </lineage>
</organism>
<name>A0ABV2AGD6_9EUKA</name>
<sequence>MTDEFSSKEVDLLKSLKSNLDPDKYPILSKVKDISLHDPNAHERVSKREVFRSIKTIPDEYDNKAVKDIKSYENAEAACSACFVGVFFINFSFEIRN</sequence>
<evidence type="ECO:0000313" key="2">
    <source>
        <dbReference type="Proteomes" id="UP001439008"/>
    </source>
</evidence>
<reference evidence="1 2" key="1">
    <citation type="journal article" date="2024" name="BMC Biol.">
        <title>Comparative genomics of Ascetosporea gives new insight into the evolutionary basis for animal parasitism in Rhizaria.</title>
        <authorList>
            <person name="Hiltunen Thoren M."/>
            <person name="Onut-Brannstrom I."/>
            <person name="Alfjorden A."/>
            <person name="Peckova H."/>
            <person name="Swords F."/>
            <person name="Hooper C."/>
            <person name="Holzer A.S."/>
            <person name="Bass D."/>
            <person name="Burki F."/>
        </authorList>
    </citation>
    <scope>NUCLEOTIDE SEQUENCE [LARGE SCALE GENOMIC DNA]</scope>
    <source>
        <strain evidence="1">20-A016</strain>
    </source>
</reference>